<evidence type="ECO:0000259" key="1">
    <source>
        <dbReference type="PROSITE" id="PS50127"/>
    </source>
</evidence>
<dbReference type="InterPro" id="IPR016135">
    <property type="entry name" value="UBQ-conjugating_enzyme/RWD"/>
</dbReference>
<feature type="domain" description="UBC core" evidence="1">
    <location>
        <begin position="1"/>
        <end position="147"/>
    </location>
</feature>
<gene>
    <name evidence="2" type="ORF">BSTOLATCC_MIC22184</name>
</gene>
<dbReference type="SMART" id="SM00212">
    <property type="entry name" value="UBCc"/>
    <property type="match status" value="1"/>
</dbReference>
<comment type="caution">
    <text evidence="2">The sequence shown here is derived from an EMBL/GenBank/DDBJ whole genome shotgun (WGS) entry which is preliminary data.</text>
</comment>
<organism evidence="2 3">
    <name type="scientific">Blepharisma stoltei</name>
    <dbReference type="NCBI Taxonomy" id="1481888"/>
    <lineage>
        <taxon>Eukaryota</taxon>
        <taxon>Sar</taxon>
        <taxon>Alveolata</taxon>
        <taxon>Ciliophora</taxon>
        <taxon>Postciliodesmatophora</taxon>
        <taxon>Heterotrichea</taxon>
        <taxon>Heterotrichida</taxon>
        <taxon>Blepharismidae</taxon>
        <taxon>Blepharisma</taxon>
    </lineage>
</organism>
<dbReference type="EMBL" id="CAJZBQ010000021">
    <property type="protein sequence ID" value="CAG9318820.1"/>
    <property type="molecule type" value="Genomic_DNA"/>
</dbReference>
<dbReference type="Pfam" id="PF00179">
    <property type="entry name" value="UQ_con"/>
    <property type="match status" value="1"/>
</dbReference>
<sequence>MHLKRLKRELYQFRMLSHKFYNVWQVDENDIENLIGAIAGPTGSPYEGGIFFVKITIPNIFPLKSPSITFLTKIYHINICESTGAVSPDCDLWFPFVTLTEMMENLLALLREPDLDCIANQISYDRYTRNIERYEETAKEWTQLYAI</sequence>
<reference evidence="2" key="1">
    <citation type="submission" date="2021-09" db="EMBL/GenBank/DDBJ databases">
        <authorList>
            <consortium name="AG Swart"/>
            <person name="Singh M."/>
            <person name="Singh A."/>
            <person name="Seah K."/>
            <person name="Emmerich C."/>
        </authorList>
    </citation>
    <scope>NUCLEOTIDE SEQUENCE</scope>
    <source>
        <strain evidence="2">ATCC30299</strain>
    </source>
</reference>
<dbReference type="Proteomes" id="UP001162131">
    <property type="component" value="Unassembled WGS sequence"/>
</dbReference>
<dbReference type="InterPro" id="IPR000608">
    <property type="entry name" value="UBC"/>
</dbReference>
<protein>
    <recommendedName>
        <fullName evidence="1">UBC core domain-containing protein</fullName>
    </recommendedName>
</protein>
<keyword evidence="3" id="KW-1185">Reference proteome</keyword>
<dbReference type="AlphaFoldDB" id="A0AAU9J0G3"/>
<dbReference type="PANTHER" id="PTHR24068">
    <property type="entry name" value="UBIQUITIN-CONJUGATING ENZYME E2"/>
    <property type="match status" value="1"/>
</dbReference>
<dbReference type="Gene3D" id="3.10.110.10">
    <property type="entry name" value="Ubiquitin Conjugating Enzyme"/>
    <property type="match status" value="1"/>
</dbReference>
<name>A0AAU9J0G3_9CILI</name>
<evidence type="ECO:0000313" key="3">
    <source>
        <dbReference type="Proteomes" id="UP001162131"/>
    </source>
</evidence>
<accession>A0AAU9J0G3</accession>
<proteinExistence type="predicted"/>
<dbReference type="PROSITE" id="PS50127">
    <property type="entry name" value="UBC_2"/>
    <property type="match status" value="1"/>
</dbReference>
<dbReference type="SUPFAM" id="SSF54495">
    <property type="entry name" value="UBC-like"/>
    <property type="match status" value="1"/>
</dbReference>
<evidence type="ECO:0000313" key="2">
    <source>
        <dbReference type="EMBL" id="CAG9318820.1"/>
    </source>
</evidence>